<evidence type="ECO:0000313" key="3">
    <source>
        <dbReference type="Proteomes" id="UP001489004"/>
    </source>
</evidence>
<dbReference type="AlphaFoldDB" id="A0AAW1P3C1"/>
<name>A0AAW1P3C1_9CHLO</name>
<organism evidence="2 3">
    <name type="scientific">[Myrmecia] bisecta</name>
    <dbReference type="NCBI Taxonomy" id="41462"/>
    <lineage>
        <taxon>Eukaryota</taxon>
        <taxon>Viridiplantae</taxon>
        <taxon>Chlorophyta</taxon>
        <taxon>core chlorophytes</taxon>
        <taxon>Trebouxiophyceae</taxon>
        <taxon>Trebouxiales</taxon>
        <taxon>Trebouxiaceae</taxon>
        <taxon>Myrmecia</taxon>
    </lineage>
</organism>
<evidence type="ECO:0000313" key="2">
    <source>
        <dbReference type="EMBL" id="KAK9803398.1"/>
    </source>
</evidence>
<protein>
    <submittedName>
        <fullName evidence="2">Uncharacterized protein</fullName>
    </submittedName>
</protein>
<keyword evidence="3" id="KW-1185">Reference proteome</keyword>
<sequence>MPVAILDELLTTHEAALKARSEAGEALRKVEQGEALTPAETQAAKQATKVIKRARDARQRVEKELRATHSDGLDKLGKWMCIAVVLRGTCSAN</sequence>
<comment type="caution">
    <text evidence="2">The sequence shown here is derived from an EMBL/GenBank/DDBJ whole genome shotgun (WGS) entry which is preliminary data.</text>
</comment>
<feature type="coiled-coil region" evidence="1">
    <location>
        <begin position="44"/>
        <end position="71"/>
    </location>
</feature>
<reference evidence="2 3" key="1">
    <citation type="journal article" date="2024" name="Nat. Commun.">
        <title>Phylogenomics reveals the evolutionary origins of lichenization in chlorophyte algae.</title>
        <authorList>
            <person name="Puginier C."/>
            <person name="Libourel C."/>
            <person name="Otte J."/>
            <person name="Skaloud P."/>
            <person name="Haon M."/>
            <person name="Grisel S."/>
            <person name="Petersen M."/>
            <person name="Berrin J.G."/>
            <person name="Delaux P.M."/>
            <person name="Dal Grande F."/>
            <person name="Keller J."/>
        </authorList>
    </citation>
    <scope>NUCLEOTIDE SEQUENCE [LARGE SCALE GENOMIC DNA]</scope>
    <source>
        <strain evidence="2 3">SAG 2043</strain>
    </source>
</reference>
<dbReference type="EMBL" id="JALJOR010000021">
    <property type="protein sequence ID" value="KAK9803398.1"/>
    <property type="molecule type" value="Genomic_DNA"/>
</dbReference>
<keyword evidence="1" id="KW-0175">Coiled coil</keyword>
<accession>A0AAW1P3C1</accession>
<gene>
    <name evidence="2" type="ORF">WJX72_005864</name>
</gene>
<dbReference type="Proteomes" id="UP001489004">
    <property type="component" value="Unassembled WGS sequence"/>
</dbReference>
<proteinExistence type="predicted"/>
<evidence type="ECO:0000256" key="1">
    <source>
        <dbReference type="SAM" id="Coils"/>
    </source>
</evidence>